<proteinExistence type="predicted"/>
<feature type="domain" description="Reverse transcriptase" evidence="1">
    <location>
        <begin position="1"/>
        <end position="116"/>
    </location>
</feature>
<sequence>MSPALFIIAIDYLSRSIANLFENQPNMNFRTRGGFLISHLCFADDLIIFMNASRNHIKKLMDFLSYFQSISGLSLNNKKCFFYVHNNMKSDRILPIKEQTGFMHGVLPIKYLGTPLYKGRKRSFLFDDLITFIQNKLHSWDSNFLSFGGRLTLIRSVLSSFPVYSFQTLLPTKLVCKRIDIILNKFFWKGFGGNNKIIWASWDKCCGVRAERGLGCKTMADLTHAFSYKLWFNFRANKSLWAKFMFSKYCFGKHHFLCVLKNGDSKVSRRMCKIKWDVEPHLSWGIGGDNIFFWQDQLLNSSSIDSFINSTSKSVEKVSNFITDNCWNYDKLADILPDCIIQKIINLPTIFDSKDMLLCKLSKDGLFSLKEAWHSFRLKKEVYFIYSKIWHKTIQSTISIFIWRLFHKIIPTDDILRKRGIIKPSKCQCCFHSENMHHVFVFGPIAVKTWIYFEDVFKLNIYKTNMSIYGLLNSWFVNPIGHIRNVTYSLIFLVLVAGKEQLFVQWD</sequence>
<evidence type="ECO:0000313" key="2">
    <source>
        <dbReference type="EMBL" id="PKU67224.1"/>
    </source>
</evidence>
<gene>
    <name evidence="2" type="ORF">MA16_Dca018718</name>
</gene>
<dbReference type="PANTHER" id="PTHR33116">
    <property type="entry name" value="REVERSE TRANSCRIPTASE ZINC-BINDING DOMAIN-CONTAINING PROTEIN-RELATED-RELATED"/>
    <property type="match status" value="1"/>
</dbReference>
<accession>A0A2I0VUZ6</accession>
<dbReference type="EMBL" id="KZ503213">
    <property type="protein sequence ID" value="PKU67224.1"/>
    <property type="molecule type" value="Genomic_DNA"/>
</dbReference>
<dbReference type="STRING" id="906689.A0A2I0VUZ6"/>
<evidence type="ECO:0000313" key="3">
    <source>
        <dbReference type="Proteomes" id="UP000233837"/>
    </source>
</evidence>
<reference evidence="2 3" key="1">
    <citation type="journal article" date="2016" name="Sci. Rep.">
        <title>The Dendrobium catenatum Lindl. genome sequence provides insights into polysaccharide synthase, floral development and adaptive evolution.</title>
        <authorList>
            <person name="Zhang G.Q."/>
            <person name="Xu Q."/>
            <person name="Bian C."/>
            <person name="Tsai W.C."/>
            <person name="Yeh C.M."/>
            <person name="Liu K.W."/>
            <person name="Yoshida K."/>
            <person name="Zhang L.S."/>
            <person name="Chang S.B."/>
            <person name="Chen F."/>
            <person name="Shi Y."/>
            <person name="Su Y.Y."/>
            <person name="Zhang Y.Q."/>
            <person name="Chen L.J."/>
            <person name="Yin Y."/>
            <person name="Lin M."/>
            <person name="Huang H."/>
            <person name="Deng H."/>
            <person name="Wang Z.W."/>
            <person name="Zhu S.L."/>
            <person name="Zhao X."/>
            <person name="Deng C."/>
            <person name="Niu S.C."/>
            <person name="Huang J."/>
            <person name="Wang M."/>
            <person name="Liu G.H."/>
            <person name="Yang H.J."/>
            <person name="Xiao X.J."/>
            <person name="Hsiao Y.Y."/>
            <person name="Wu W.L."/>
            <person name="Chen Y.Y."/>
            <person name="Mitsuda N."/>
            <person name="Ohme-Takagi M."/>
            <person name="Luo Y.B."/>
            <person name="Van de Peer Y."/>
            <person name="Liu Z.J."/>
        </authorList>
    </citation>
    <scope>NUCLEOTIDE SEQUENCE [LARGE SCALE GENOMIC DNA]</scope>
    <source>
        <tissue evidence="2">The whole plant</tissue>
    </source>
</reference>
<dbReference type="InterPro" id="IPR026960">
    <property type="entry name" value="RVT-Znf"/>
</dbReference>
<dbReference type="PANTHER" id="PTHR33116:SF84">
    <property type="entry name" value="RNA-DIRECTED DNA POLYMERASE"/>
    <property type="match status" value="1"/>
</dbReference>
<dbReference type="AlphaFoldDB" id="A0A2I0VUZ6"/>
<dbReference type="Pfam" id="PF00078">
    <property type="entry name" value="RVT_1"/>
    <property type="match status" value="1"/>
</dbReference>
<dbReference type="Proteomes" id="UP000233837">
    <property type="component" value="Unassembled WGS sequence"/>
</dbReference>
<keyword evidence="3" id="KW-1185">Reference proteome</keyword>
<protein>
    <submittedName>
        <fullName evidence="2">Ribonuclease H protein</fullName>
    </submittedName>
</protein>
<evidence type="ECO:0000259" key="1">
    <source>
        <dbReference type="PROSITE" id="PS50878"/>
    </source>
</evidence>
<dbReference type="InterPro" id="IPR000477">
    <property type="entry name" value="RT_dom"/>
</dbReference>
<dbReference type="Pfam" id="PF13966">
    <property type="entry name" value="zf-RVT"/>
    <property type="match status" value="1"/>
</dbReference>
<dbReference type="PROSITE" id="PS50878">
    <property type="entry name" value="RT_POL"/>
    <property type="match status" value="1"/>
</dbReference>
<name>A0A2I0VUZ6_9ASPA</name>
<reference evidence="2 3" key="2">
    <citation type="journal article" date="2017" name="Nature">
        <title>The Apostasia genome and the evolution of orchids.</title>
        <authorList>
            <person name="Zhang G.Q."/>
            <person name="Liu K.W."/>
            <person name="Li Z."/>
            <person name="Lohaus R."/>
            <person name="Hsiao Y.Y."/>
            <person name="Niu S.C."/>
            <person name="Wang J.Y."/>
            <person name="Lin Y.C."/>
            <person name="Xu Q."/>
            <person name="Chen L.J."/>
            <person name="Yoshida K."/>
            <person name="Fujiwara S."/>
            <person name="Wang Z.W."/>
            <person name="Zhang Y.Q."/>
            <person name="Mitsuda N."/>
            <person name="Wang M."/>
            <person name="Liu G.H."/>
            <person name="Pecoraro L."/>
            <person name="Huang H.X."/>
            <person name="Xiao X.J."/>
            <person name="Lin M."/>
            <person name="Wu X.Y."/>
            <person name="Wu W.L."/>
            <person name="Chen Y.Y."/>
            <person name="Chang S.B."/>
            <person name="Sakamoto S."/>
            <person name="Ohme-Takagi M."/>
            <person name="Yagi M."/>
            <person name="Zeng S.J."/>
            <person name="Shen C.Y."/>
            <person name="Yeh C.M."/>
            <person name="Luo Y.B."/>
            <person name="Tsai W.C."/>
            <person name="Van de Peer Y."/>
            <person name="Liu Z.J."/>
        </authorList>
    </citation>
    <scope>NUCLEOTIDE SEQUENCE [LARGE SCALE GENOMIC DNA]</scope>
    <source>
        <tissue evidence="2">The whole plant</tissue>
    </source>
</reference>
<organism evidence="2 3">
    <name type="scientific">Dendrobium catenatum</name>
    <dbReference type="NCBI Taxonomy" id="906689"/>
    <lineage>
        <taxon>Eukaryota</taxon>
        <taxon>Viridiplantae</taxon>
        <taxon>Streptophyta</taxon>
        <taxon>Embryophyta</taxon>
        <taxon>Tracheophyta</taxon>
        <taxon>Spermatophyta</taxon>
        <taxon>Magnoliopsida</taxon>
        <taxon>Liliopsida</taxon>
        <taxon>Asparagales</taxon>
        <taxon>Orchidaceae</taxon>
        <taxon>Epidendroideae</taxon>
        <taxon>Malaxideae</taxon>
        <taxon>Dendrobiinae</taxon>
        <taxon>Dendrobium</taxon>
    </lineage>
</organism>